<dbReference type="PANTHER" id="PTHR11005">
    <property type="entry name" value="LYSOSOMAL ACID LIPASE-RELATED"/>
    <property type="match status" value="1"/>
</dbReference>
<accession>A0A8J2KSP3</accession>
<keyword evidence="4" id="KW-0442">Lipid degradation</keyword>
<organism evidence="8 9">
    <name type="scientific">Allacma fusca</name>
    <dbReference type="NCBI Taxonomy" id="39272"/>
    <lineage>
        <taxon>Eukaryota</taxon>
        <taxon>Metazoa</taxon>
        <taxon>Ecdysozoa</taxon>
        <taxon>Arthropoda</taxon>
        <taxon>Hexapoda</taxon>
        <taxon>Collembola</taxon>
        <taxon>Symphypleona</taxon>
        <taxon>Sminthuridae</taxon>
        <taxon>Allacma</taxon>
    </lineage>
</organism>
<dbReference type="GO" id="GO:0016042">
    <property type="term" value="P:lipid catabolic process"/>
    <property type="evidence" value="ECO:0007669"/>
    <property type="project" value="UniProtKB-KW"/>
</dbReference>
<keyword evidence="2" id="KW-0732">Signal</keyword>
<gene>
    <name evidence="8" type="ORF">AFUS01_LOCUS29301</name>
</gene>
<dbReference type="FunFam" id="3.40.50.1820:FF:000057">
    <property type="entry name" value="Lipase"/>
    <property type="match status" value="1"/>
</dbReference>
<dbReference type="OrthoDB" id="9974421at2759"/>
<evidence type="ECO:0000313" key="9">
    <source>
        <dbReference type="Proteomes" id="UP000708208"/>
    </source>
</evidence>
<evidence type="ECO:0000313" key="8">
    <source>
        <dbReference type="EMBL" id="CAG7818822.1"/>
    </source>
</evidence>
<comment type="similarity">
    <text evidence="1">Belongs to the AB hydrolase superfamily. Lipase family.</text>
</comment>
<keyword evidence="9" id="KW-1185">Reference proteome</keyword>
<dbReference type="GO" id="GO:0016787">
    <property type="term" value="F:hydrolase activity"/>
    <property type="evidence" value="ECO:0007669"/>
    <property type="project" value="UniProtKB-KW"/>
</dbReference>
<dbReference type="Proteomes" id="UP000708208">
    <property type="component" value="Unassembled WGS sequence"/>
</dbReference>
<dbReference type="InterPro" id="IPR000073">
    <property type="entry name" value="AB_hydrolase_1"/>
</dbReference>
<dbReference type="EMBL" id="CAJVCH010431323">
    <property type="protein sequence ID" value="CAG7818822.1"/>
    <property type="molecule type" value="Genomic_DNA"/>
</dbReference>
<evidence type="ECO:0000256" key="3">
    <source>
        <dbReference type="ARBA" id="ARBA00022801"/>
    </source>
</evidence>
<feature type="domain" description="AB hydrolase-1" evidence="7">
    <location>
        <begin position="9"/>
        <end position="298"/>
    </location>
</feature>
<evidence type="ECO:0000256" key="5">
    <source>
        <dbReference type="ARBA" id="ARBA00023098"/>
    </source>
</evidence>
<evidence type="ECO:0000256" key="4">
    <source>
        <dbReference type="ARBA" id="ARBA00022963"/>
    </source>
</evidence>
<evidence type="ECO:0000259" key="7">
    <source>
        <dbReference type="Pfam" id="PF00561"/>
    </source>
</evidence>
<proteinExistence type="inferred from homology"/>
<evidence type="ECO:0000256" key="1">
    <source>
        <dbReference type="ARBA" id="ARBA00010701"/>
    </source>
</evidence>
<reference evidence="8" key="1">
    <citation type="submission" date="2021-06" db="EMBL/GenBank/DDBJ databases">
        <authorList>
            <person name="Hodson N. C."/>
            <person name="Mongue J. A."/>
            <person name="Jaron S. K."/>
        </authorList>
    </citation>
    <scope>NUCLEOTIDE SEQUENCE</scope>
</reference>
<comment type="caution">
    <text evidence="8">The sequence shown here is derived from an EMBL/GenBank/DDBJ whole genome shotgun (WGS) entry which is preliminary data.</text>
</comment>
<dbReference type="Pfam" id="PF00561">
    <property type="entry name" value="Abhydrolase_1"/>
    <property type="match status" value="1"/>
</dbReference>
<protein>
    <recommendedName>
        <fullName evidence="7">AB hydrolase-1 domain-containing protein</fullName>
    </recommendedName>
</protein>
<keyword evidence="5" id="KW-0443">Lipid metabolism</keyword>
<evidence type="ECO:0000256" key="2">
    <source>
        <dbReference type="ARBA" id="ARBA00022729"/>
    </source>
</evidence>
<evidence type="ECO:0000256" key="6">
    <source>
        <dbReference type="ARBA" id="ARBA00023180"/>
    </source>
</evidence>
<dbReference type="AlphaFoldDB" id="A0A8J2KSP3"/>
<keyword evidence="3" id="KW-0378">Hydrolase</keyword>
<name>A0A8J2KSP3_9HEXA</name>
<sequence length="335" mass="38161">MNNQTGKGPVIIQHGLTCSSDDWLLLDKSDNLPFILADQGYDVWLGNSRGNSYSNKHLRYPETSLTFWNYTFDEMGMYDIPAVFSYILNVTGSEQLNYIGHSMGTMIFFIAMDTHPHLQSKVKRMIAMAPAVYLSNAKNPLRFLTKVSSETLLAYTAKFHRGRVVPKTLNRILNIAGPFICFSRTRGAICKNLFFLFAGFNKDQTTVRTVSLVAGHTPSSASAKTMVHLIQYIKNPRFQRFDYGQRLNVINYGTQQPPVYNLTNVKVPIMVFWGQNDRIVVPKDAQRTISELGNIVANVQVRDPLFNHFDFTYAKNAKKEVYDRCLDFLNLDQVL</sequence>
<keyword evidence="6" id="KW-0325">Glycoprotein</keyword>